<keyword evidence="4" id="KW-0346">Stress response</keyword>
<dbReference type="PRINTS" id="PR00301">
    <property type="entry name" value="HEATSHOCK70"/>
</dbReference>
<reference evidence="7 8" key="1">
    <citation type="journal article" date="2019" name="Int. J. Syst. Evol. Microbiol.">
        <title>The Global Catalogue of Microorganisms (GCM) 10K type strain sequencing project: providing services to taxonomists for standard genome sequencing and annotation.</title>
        <authorList>
            <consortium name="The Broad Institute Genomics Platform"/>
            <consortium name="The Broad Institute Genome Sequencing Center for Infectious Disease"/>
            <person name="Wu L."/>
            <person name="Ma J."/>
        </authorList>
    </citation>
    <scope>NUCLEOTIDE SEQUENCE [LARGE SCALE GENOMIC DNA]</scope>
    <source>
        <strain evidence="7 8">JCM 3272</strain>
    </source>
</reference>
<protein>
    <recommendedName>
        <fullName evidence="9">Hsp70 protein</fullName>
    </recommendedName>
</protein>
<evidence type="ECO:0000313" key="7">
    <source>
        <dbReference type="EMBL" id="GAA2385649.1"/>
    </source>
</evidence>
<dbReference type="EMBL" id="BAAARV010000099">
    <property type="protein sequence ID" value="GAA2385649.1"/>
    <property type="molecule type" value="Genomic_DNA"/>
</dbReference>
<comment type="similarity">
    <text evidence="1">Belongs to the heat shock protein 70 family.</text>
</comment>
<evidence type="ECO:0008006" key="9">
    <source>
        <dbReference type="Google" id="ProtNLM"/>
    </source>
</evidence>
<accession>A0ABN3HR67</accession>
<feature type="transmembrane region" description="Helical" evidence="6">
    <location>
        <begin position="666"/>
        <end position="690"/>
    </location>
</feature>
<keyword evidence="8" id="KW-1185">Reference proteome</keyword>
<gene>
    <name evidence="7" type="ORF">GCM10010170_095590</name>
</gene>
<feature type="transmembrane region" description="Helical" evidence="6">
    <location>
        <begin position="582"/>
        <end position="604"/>
    </location>
</feature>
<dbReference type="InterPro" id="IPR043129">
    <property type="entry name" value="ATPase_NBD"/>
</dbReference>
<dbReference type="SUPFAM" id="SSF53067">
    <property type="entry name" value="Actin-like ATPase domain"/>
    <property type="match status" value="2"/>
</dbReference>
<evidence type="ECO:0000256" key="6">
    <source>
        <dbReference type="SAM" id="Phobius"/>
    </source>
</evidence>
<dbReference type="PANTHER" id="PTHR42749:SF1">
    <property type="entry name" value="CELL SHAPE-DETERMINING PROTEIN MREB"/>
    <property type="match status" value="1"/>
</dbReference>
<evidence type="ECO:0000256" key="1">
    <source>
        <dbReference type="ARBA" id="ARBA00007381"/>
    </source>
</evidence>
<dbReference type="PROSITE" id="PS00329">
    <property type="entry name" value="HSP70_2"/>
    <property type="match status" value="1"/>
</dbReference>
<keyword evidence="5" id="KW-0143">Chaperone</keyword>
<feature type="transmembrane region" description="Helical" evidence="6">
    <location>
        <begin position="471"/>
        <end position="490"/>
    </location>
</feature>
<dbReference type="InterPro" id="IPR013126">
    <property type="entry name" value="Hsp_70_fam"/>
</dbReference>
<dbReference type="PANTHER" id="PTHR42749">
    <property type="entry name" value="CELL SHAPE-DETERMINING PROTEIN MREB"/>
    <property type="match status" value="1"/>
</dbReference>
<dbReference type="Proteomes" id="UP001501444">
    <property type="component" value="Unassembled WGS sequence"/>
</dbReference>
<organism evidence="7 8">
    <name type="scientific">Dactylosporangium salmoneum</name>
    <dbReference type="NCBI Taxonomy" id="53361"/>
    <lineage>
        <taxon>Bacteria</taxon>
        <taxon>Bacillati</taxon>
        <taxon>Actinomycetota</taxon>
        <taxon>Actinomycetes</taxon>
        <taxon>Micromonosporales</taxon>
        <taxon>Micromonosporaceae</taxon>
        <taxon>Dactylosporangium</taxon>
    </lineage>
</organism>
<keyword evidence="6" id="KW-0472">Membrane</keyword>
<dbReference type="Gene3D" id="3.90.640.10">
    <property type="entry name" value="Actin, Chain A, domain 4"/>
    <property type="match status" value="1"/>
</dbReference>
<keyword evidence="6" id="KW-0812">Transmembrane</keyword>
<dbReference type="InterPro" id="IPR018181">
    <property type="entry name" value="Heat_shock_70_CS"/>
</dbReference>
<feature type="transmembrane region" description="Helical" evidence="6">
    <location>
        <begin position="702"/>
        <end position="721"/>
    </location>
</feature>
<feature type="transmembrane region" description="Helical" evidence="6">
    <location>
        <begin position="741"/>
        <end position="768"/>
    </location>
</feature>
<evidence type="ECO:0000256" key="5">
    <source>
        <dbReference type="ARBA" id="ARBA00023186"/>
    </source>
</evidence>
<keyword evidence="2" id="KW-0547">Nucleotide-binding</keyword>
<dbReference type="Pfam" id="PF00012">
    <property type="entry name" value="HSP70"/>
    <property type="match status" value="1"/>
</dbReference>
<name>A0ABN3HR67_9ACTN</name>
<proteinExistence type="inferred from homology"/>
<feature type="transmembrane region" description="Helical" evidence="6">
    <location>
        <begin position="534"/>
        <end position="552"/>
    </location>
</feature>
<feature type="transmembrane region" description="Helical" evidence="6">
    <location>
        <begin position="616"/>
        <end position="635"/>
    </location>
</feature>
<evidence type="ECO:0000256" key="2">
    <source>
        <dbReference type="ARBA" id="ARBA00022741"/>
    </source>
</evidence>
<evidence type="ECO:0000256" key="4">
    <source>
        <dbReference type="ARBA" id="ARBA00023016"/>
    </source>
</evidence>
<evidence type="ECO:0000313" key="8">
    <source>
        <dbReference type="Proteomes" id="UP001501444"/>
    </source>
</evidence>
<feature type="transmembrane region" description="Helical" evidence="6">
    <location>
        <begin position="502"/>
        <end position="522"/>
    </location>
</feature>
<dbReference type="Gene3D" id="3.30.420.40">
    <property type="match status" value="2"/>
</dbReference>
<keyword evidence="3" id="KW-0067">ATP-binding</keyword>
<keyword evidence="6" id="KW-1133">Transmembrane helix</keyword>
<sequence>MRAMRLGVDFGTSHTVAVVARPGARVDALLFDSSPLLPSAVYADTSGTLLTGRDAERSARLDPSAFEPHPKRRIDDGALLLGGRKVPVVGAVEAVLRRVGEEAVRTAGQAPEATVLTHPAGWGPQRRGLLLDAATRAGLPAVTLVPEPVAAAMYFTTVLGHHVPDGHAVVVYDFGGGTFDISVVRRAGAGWEVAAAQGLDDVGGVDLDAAIVGWAGAQVAARDPALWARLESPAGPPDRRHRKALWDDARSVKELLSRASSGGIAVPLFDVDLHLTRDEFETLARPWLDRTVTLTTATLFTSGVSADRLAGVFLVGGGSRVPLAETLLHRALGVPPVVLEQPELVVALGSLLPPAAGDAAVVPPVLTPVPAVPAPVFPPPATAAPVSPAPAPAPVSPAPAPISPAPISSAPVSPTPVVPFAAATTAAPVSPAAAATTTVAPELLAGPHPINQPEPLPAPPAVAPGRSETKALLIACGAVLVLGLAGVLFGSNGSRPPLHSGFFSPLMPKAVAILLGMTLLLAVTGRPSGPAHRALGPALLATGGGVLALYLASSAVNEGPAISFADGIRYRLTAADWYSTGLSWTFTVVAALLLIGAIVLLARLRRAPDRPAAGSRGWWIALWPAAGAALMLATISPMSYYHVAFTGGSDPNVAPLAGLSYTGGALTWWLAFTLGLALTLSAWLLVGAALRPWLARSRGARTTAMVTIVVFGLFAVLTSFFERASYTTALRFFRVYYWNDVIGLPVGGTAISWVELLVAVAVIAGIAVPSLVRSRRL</sequence>
<comment type="caution">
    <text evidence="7">The sequence shown here is derived from an EMBL/GenBank/DDBJ whole genome shotgun (WGS) entry which is preliminary data.</text>
</comment>
<evidence type="ECO:0000256" key="3">
    <source>
        <dbReference type="ARBA" id="ARBA00022840"/>
    </source>
</evidence>